<evidence type="ECO:0000313" key="1">
    <source>
        <dbReference type="EMBL" id="KAG9221685.1"/>
    </source>
</evidence>
<keyword evidence="2" id="KW-1185">Reference proteome</keyword>
<accession>A0ACB7IVD2</accession>
<comment type="caution">
    <text evidence="1">The sequence shown here is derived from an EMBL/GenBank/DDBJ whole genome shotgun (WGS) entry which is preliminary data.</text>
</comment>
<dbReference type="Proteomes" id="UP000824881">
    <property type="component" value="Unassembled WGS sequence"/>
</dbReference>
<dbReference type="EMBL" id="WQMT02000006">
    <property type="protein sequence ID" value="KAG9221685.1"/>
    <property type="molecule type" value="Genomic_DNA"/>
</dbReference>
<organism evidence="1 2">
    <name type="scientific">Pleurotus cornucopiae</name>
    <name type="common">Cornucopia mushroom</name>
    <dbReference type="NCBI Taxonomy" id="5321"/>
    <lineage>
        <taxon>Eukaryota</taxon>
        <taxon>Fungi</taxon>
        <taxon>Dikarya</taxon>
        <taxon>Basidiomycota</taxon>
        <taxon>Agaricomycotina</taxon>
        <taxon>Agaricomycetes</taxon>
        <taxon>Agaricomycetidae</taxon>
        <taxon>Agaricales</taxon>
        <taxon>Pleurotineae</taxon>
        <taxon>Pleurotaceae</taxon>
        <taxon>Pleurotus</taxon>
    </lineage>
</organism>
<name>A0ACB7IVD2_PLECO</name>
<reference evidence="1 2" key="1">
    <citation type="journal article" date="2021" name="Appl. Environ. Microbiol.">
        <title>Genetic linkage and physical mapping for an oyster mushroom Pleurotus cornucopiae and QTL analysis for the trait cap color.</title>
        <authorList>
            <person name="Zhang Y."/>
            <person name="Gao W."/>
            <person name="Sonnenberg A."/>
            <person name="Chen Q."/>
            <person name="Zhang J."/>
            <person name="Huang C."/>
        </authorList>
    </citation>
    <scope>NUCLEOTIDE SEQUENCE [LARGE SCALE GENOMIC DNA]</scope>
    <source>
        <strain evidence="1">CCMSSC00406</strain>
    </source>
</reference>
<proteinExistence type="predicted"/>
<protein>
    <submittedName>
        <fullName evidence="1">Uncharacterized protein</fullName>
    </submittedName>
</protein>
<gene>
    <name evidence="1" type="ORF">CCMSSC00406_0005598</name>
</gene>
<evidence type="ECO:0000313" key="2">
    <source>
        <dbReference type="Proteomes" id="UP000824881"/>
    </source>
</evidence>
<sequence length="470" mass="52411">MSKQRDDLNAARTASSRYMELIHSTIQERPQTDALYKLCNAIKGRQETANLRRFLLGLADSNLKQPSGFASSPRSALQKATSRLKADRTSEVAIRSELKEQSNLLNQANREVKALRAELDQKRRVALLLETLAHKEDIRLQRFSEIRVLIDELRKSTANVYAQELPSVPNEPEGVTATSVDGSSYLQDTLATLHAHRIHTLRLSRQPPAPDPIPSLRTAVAKQLSLPEDDPSVQKVVDQLVDRARRKGQAQCSYHSILSLRTPEHDVDIDELSSAVREQHKELQELSDLSISLIHLSQNYIRSVHAFSTETLPVISNTLNESSQLAEGETYIGVLKNTVALSEPPPNGQHDTAALAEVCHPNSTTLSNTVDRVKRTVTQCQRRAVFIVNTLKPPEDDVELPTLVGKAGLLYVLKPSSFAFVAKHEESTSKADEYASILLERKAKKVEQAERLVRDVQRYIKDGKLLAGIE</sequence>